<dbReference type="Gene3D" id="1.10.246.220">
    <property type="match status" value="1"/>
</dbReference>
<accession>A0AAQ3JT67</accession>
<feature type="domain" description="HTH myb-type" evidence="4">
    <location>
        <begin position="523"/>
        <end position="582"/>
    </location>
</feature>
<dbReference type="InterPro" id="IPR001005">
    <property type="entry name" value="SANT/Myb"/>
</dbReference>
<evidence type="ECO:0000259" key="3">
    <source>
        <dbReference type="PROSITE" id="PS50090"/>
    </source>
</evidence>
<dbReference type="SMART" id="SM00717">
    <property type="entry name" value="SANT"/>
    <property type="match status" value="1"/>
</dbReference>
<evidence type="ECO:0000313" key="6">
    <source>
        <dbReference type="Proteomes" id="UP001327560"/>
    </source>
</evidence>
<sequence length="645" mass="72133">MEHSVGTVIDTVDTEEKDEEERRDEKLSDTEPVVYQLVRVEGDGRLVPATDDEVKEVEKLLEDEKSELAIKHAGGCLSSEGFTKKSVLEGLMQAEDTEGSRKLNARLEEERLWLSGKSFSHSPKCVAAKDQTSESISNGNACLDKLQPENTSSERGPGTLEPNTVCNVEVGTAEACSGAQNEAVASRSSISKSCTSSLPDFSILRGEICLDDFSIRELQEAFRATFGRETSVKDKLWLKRRIAMGLTNSCHVPNTNFIIKDNKIILSEAKEDPMKQHQSEIEAESSLSLDIRVINITHQNIEASLDSQIADDNVSGKRLRSPPLLDDMKDENSQMEHCTAKRMRKPTKRYIEELSELESRECTAKSYSCMKNSGDDNFPANVPTRTVFYGDANRRLISTRYVSLGGFSFHVPFVLRARRGRPRKNTVVLMKYHPSFVYHMEETSVLIPARLEDNENGSPSKEIRSVSVQILQPNFVGEMGTEMDKDALNSEDEVNLEHRRLDEHEDSTHGSANNSQQAPKSGQRRKHHRAWTLCEVRKLVDGVAKYGAGRWSEIRRLAFASYSYRTSVDLKDKWRNLLRASLAQCPTEKGAKNSRKHTSIPIPTPILSQVRELAKLHAQTGINTSPRKPADQGSKDVHGEGSGFL</sequence>
<evidence type="ECO:0000256" key="2">
    <source>
        <dbReference type="SAM" id="MobiDB-lite"/>
    </source>
</evidence>
<keyword evidence="6" id="KW-1185">Reference proteome</keyword>
<dbReference type="InterPro" id="IPR009057">
    <property type="entry name" value="Homeodomain-like_sf"/>
</dbReference>
<dbReference type="Proteomes" id="UP001327560">
    <property type="component" value="Chromosome 1"/>
</dbReference>
<evidence type="ECO:0000313" key="5">
    <source>
        <dbReference type="EMBL" id="WOK93980.1"/>
    </source>
</evidence>
<dbReference type="SUPFAM" id="SSF46689">
    <property type="entry name" value="Homeodomain-like"/>
    <property type="match status" value="1"/>
</dbReference>
<dbReference type="PANTHER" id="PTHR47122:SF4">
    <property type="entry name" value="TRF-LIKE 3"/>
    <property type="match status" value="1"/>
</dbReference>
<dbReference type="GO" id="GO:0003677">
    <property type="term" value="F:DNA binding"/>
    <property type="evidence" value="ECO:0007669"/>
    <property type="project" value="UniProtKB-KW"/>
</dbReference>
<feature type="compositionally biased region" description="Acidic residues" evidence="2">
    <location>
        <begin position="12"/>
        <end position="22"/>
    </location>
</feature>
<dbReference type="PROSITE" id="PS51294">
    <property type="entry name" value="HTH_MYB"/>
    <property type="match status" value="1"/>
</dbReference>
<name>A0AAQ3JT67_9LILI</name>
<evidence type="ECO:0000256" key="1">
    <source>
        <dbReference type="ARBA" id="ARBA00023125"/>
    </source>
</evidence>
<feature type="region of interest" description="Disordered" evidence="2">
    <location>
        <begin position="619"/>
        <end position="645"/>
    </location>
</feature>
<reference evidence="5 6" key="1">
    <citation type="submission" date="2023-10" db="EMBL/GenBank/DDBJ databases">
        <title>Chromosome-scale genome assembly provides insights into flower coloration mechanisms of Canna indica.</title>
        <authorList>
            <person name="Li C."/>
        </authorList>
    </citation>
    <scope>NUCLEOTIDE SEQUENCE [LARGE SCALE GENOMIC DNA]</scope>
    <source>
        <tissue evidence="5">Flower</tissue>
    </source>
</reference>
<dbReference type="PANTHER" id="PTHR47122">
    <property type="entry name" value="MYB-LIKE DNA-BINDING DOMAIN CONTAINING PROTEIN, EXPRESSED"/>
    <property type="match status" value="1"/>
</dbReference>
<dbReference type="CDD" id="cd11660">
    <property type="entry name" value="SANT_TRF"/>
    <property type="match status" value="1"/>
</dbReference>
<dbReference type="Pfam" id="PF00249">
    <property type="entry name" value="Myb_DNA-binding"/>
    <property type="match status" value="1"/>
</dbReference>
<feature type="region of interest" description="Disordered" evidence="2">
    <location>
        <begin position="1"/>
        <end position="30"/>
    </location>
</feature>
<dbReference type="EMBL" id="CP136890">
    <property type="protein sequence ID" value="WOK93980.1"/>
    <property type="molecule type" value="Genomic_DNA"/>
</dbReference>
<feature type="compositionally biased region" description="Polar residues" evidence="2">
    <location>
        <begin position="509"/>
        <end position="520"/>
    </location>
</feature>
<dbReference type="InterPro" id="IPR017930">
    <property type="entry name" value="Myb_dom"/>
</dbReference>
<feature type="compositionally biased region" description="Basic and acidic residues" evidence="2">
    <location>
        <begin position="628"/>
        <end position="639"/>
    </location>
</feature>
<proteinExistence type="predicted"/>
<dbReference type="PROSITE" id="PS50090">
    <property type="entry name" value="MYB_LIKE"/>
    <property type="match status" value="1"/>
</dbReference>
<protein>
    <submittedName>
        <fullName evidence="5">Uncharacterized protein</fullName>
    </submittedName>
</protein>
<feature type="domain" description="Myb-like" evidence="3">
    <location>
        <begin position="523"/>
        <end position="578"/>
    </location>
</feature>
<keyword evidence="1" id="KW-0238">DNA-binding</keyword>
<feature type="region of interest" description="Disordered" evidence="2">
    <location>
        <begin position="139"/>
        <end position="162"/>
    </location>
</feature>
<evidence type="ECO:0000259" key="4">
    <source>
        <dbReference type="PROSITE" id="PS51294"/>
    </source>
</evidence>
<dbReference type="AlphaFoldDB" id="A0AAQ3JT67"/>
<organism evidence="5 6">
    <name type="scientific">Canna indica</name>
    <name type="common">Indian-shot</name>
    <dbReference type="NCBI Taxonomy" id="4628"/>
    <lineage>
        <taxon>Eukaryota</taxon>
        <taxon>Viridiplantae</taxon>
        <taxon>Streptophyta</taxon>
        <taxon>Embryophyta</taxon>
        <taxon>Tracheophyta</taxon>
        <taxon>Spermatophyta</taxon>
        <taxon>Magnoliopsida</taxon>
        <taxon>Liliopsida</taxon>
        <taxon>Zingiberales</taxon>
        <taxon>Cannaceae</taxon>
        <taxon>Canna</taxon>
    </lineage>
</organism>
<gene>
    <name evidence="5" type="ORF">Cni_G02681</name>
</gene>
<feature type="region of interest" description="Disordered" evidence="2">
    <location>
        <begin position="502"/>
        <end position="527"/>
    </location>
</feature>